<dbReference type="Pfam" id="PF01541">
    <property type="entry name" value="GIY-YIG"/>
    <property type="match status" value="1"/>
</dbReference>
<feature type="domain" description="UVR" evidence="6">
    <location>
        <begin position="212"/>
        <end position="247"/>
    </location>
</feature>
<dbReference type="PROSITE" id="PS50164">
    <property type="entry name" value="GIY_YIG"/>
    <property type="match status" value="1"/>
</dbReference>
<evidence type="ECO:0000256" key="3">
    <source>
        <dbReference type="ARBA" id="ARBA00022769"/>
    </source>
</evidence>
<dbReference type="SUPFAM" id="SSF82771">
    <property type="entry name" value="GIY-YIG endonuclease"/>
    <property type="match status" value="1"/>
</dbReference>
<dbReference type="SUPFAM" id="SSF46600">
    <property type="entry name" value="C-terminal UvrC-binding domain of UvrB"/>
    <property type="match status" value="1"/>
</dbReference>
<dbReference type="PANTHER" id="PTHR30562:SF1">
    <property type="entry name" value="UVRABC SYSTEM PROTEIN C"/>
    <property type="match status" value="1"/>
</dbReference>
<evidence type="ECO:0000256" key="4">
    <source>
        <dbReference type="ARBA" id="ARBA00022881"/>
    </source>
</evidence>
<evidence type="ECO:0000313" key="8">
    <source>
        <dbReference type="EMBL" id="AZS15911.1"/>
    </source>
</evidence>
<name>A0A3Q9I9Q7_9BACL</name>
<dbReference type="OrthoDB" id="9804933at2"/>
<sequence>MRSWEIWRRLGLNTHVAERVRNLPLTPGVYLMKDSRGTIIYVGKAKQLKRRVQSYFHNSKSHSPKIAKLVAHIAELEYRNTDTEFEAFMLECRLIQELKPMYNRKMKNPLAYTYVAIRNKAGLRRMEVTDTPGGDGESMYFGPYTASKHSVQRAIQSIEECYHIACSQPLAGRACLNYSLGLCLGVCLGGEAVQEYERIMDRIVSLLQGSGSALLHEMEQSMQMAAESFEFEAAARWRDHIESVNFLLSKRKVIEFSAQNLSTVVYEYIDDAMIKLFLIRQNHILFSQKYALPADGQQRVLLAAEIRSRILQYFKIDSDSDEALVQISREEIDQAQIIYNYLHGSGSCHLHIQQSWLGEMEQQELDEVLYSFLPPSSRENI</sequence>
<evidence type="ECO:0000313" key="9">
    <source>
        <dbReference type="Proteomes" id="UP000270678"/>
    </source>
</evidence>
<evidence type="ECO:0000256" key="1">
    <source>
        <dbReference type="ARBA" id="ARBA00022490"/>
    </source>
</evidence>
<accession>A0A3Q9I9Q7</accession>
<dbReference type="FunFam" id="3.40.1440.10:FF:000001">
    <property type="entry name" value="UvrABC system protein C"/>
    <property type="match status" value="1"/>
</dbReference>
<dbReference type="CDD" id="cd10434">
    <property type="entry name" value="GIY-YIG_UvrC_Cho"/>
    <property type="match status" value="1"/>
</dbReference>
<dbReference type="PANTHER" id="PTHR30562">
    <property type="entry name" value="UVRC/OXIDOREDUCTASE"/>
    <property type="match status" value="1"/>
</dbReference>
<evidence type="ECO:0000259" key="6">
    <source>
        <dbReference type="PROSITE" id="PS50151"/>
    </source>
</evidence>
<dbReference type="Gene3D" id="4.10.860.10">
    <property type="entry name" value="UVR domain"/>
    <property type="match status" value="1"/>
</dbReference>
<feature type="domain" description="GIY-YIG" evidence="7">
    <location>
        <begin position="25"/>
        <end position="104"/>
    </location>
</feature>
<dbReference type="InterPro" id="IPR000305">
    <property type="entry name" value="GIY-YIG_endonuc"/>
</dbReference>
<keyword evidence="5" id="KW-0234">DNA repair</keyword>
<dbReference type="EMBL" id="CP034346">
    <property type="protein sequence ID" value="AZS15911.1"/>
    <property type="molecule type" value="Genomic_DNA"/>
</dbReference>
<reference evidence="9" key="1">
    <citation type="submission" date="2018-12" db="EMBL/GenBank/DDBJ databases">
        <title>Complete genome sequence of Paenibacillus sp. MBLB1234.</title>
        <authorList>
            <person name="Nam Y.-D."/>
            <person name="Kang J."/>
            <person name="Chung W.-H."/>
            <person name="Park Y.S."/>
        </authorList>
    </citation>
    <scope>NUCLEOTIDE SEQUENCE [LARGE SCALE GENOMIC DNA]</scope>
    <source>
        <strain evidence="9">MBLB1234</strain>
    </source>
</reference>
<dbReference type="GO" id="GO:0006289">
    <property type="term" value="P:nucleotide-excision repair"/>
    <property type="evidence" value="ECO:0007669"/>
    <property type="project" value="InterPro"/>
</dbReference>
<evidence type="ECO:0000259" key="7">
    <source>
        <dbReference type="PROSITE" id="PS50164"/>
    </source>
</evidence>
<dbReference type="Gene3D" id="3.40.1440.10">
    <property type="entry name" value="GIY-YIG endonuclease"/>
    <property type="match status" value="1"/>
</dbReference>
<dbReference type="InterPro" id="IPR050066">
    <property type="entry name" value="UvrABC_protein_C"/>
</dbReference>
<keyword evidence="2" id="KW-0227">DNA damage</keyword>
<dbReference type="InterPro" id="IPR047296">
    <property type="entry name" value="GIY-YIG_UvrC_Cho"/>
</dbReference>
<protein>
    <submittedName>
        <fullName evidence="8">Excinuclease ABC subunit C</fullName>
    </submittedName>
</protein>
<dbReference type="AlphaFoldDB" id="A0A3Q9I9Q7"/>
<gene>
    <name evidence="8" type="ORF">EI981_16685</name>
</gene>
<keyword evidence="4" id="KW-0267">Excision nuclease</keyword>
<evidence type="ECO:0000256" key="5">
    <source>
        <dbReference type="ARBA" id="ARBA00023204"/>
    </source>
</evidence>
<keyword evidence="3" id="KW-0228">DNA excision</keyword>
<dbReference type="Proteomes" id="UP000270678">
    <property type="component" value="Chromosome"/>
</dbReference>
<dbReference type="SMART" id="SM00465">
    <property type="entry name" value="GIYc"/>
    <property type="match status" value="1"/>
</dbReference>
<dbReference type="InterPro" id="IPR035901">
    <property type="entry name" value="GIY-YIG_endonuc_sf"/>
</dbReference>
<keyword evidence="1" id="KW-0963">Cytoplasm</keyword>
<dbReference type="KEGG" id="plut:EI981_16685"/>
<proteinExistence type="predicted"/>
<dbReference type="InterPro" id="IPR036876">
    <property type="entry name" value="UVR_dom_sf"/>
</dbReference>
<dbReference type="GO" id="GO:0009380">
    <property type="term" value="C:excinuclease repair complex"/>
    <property type="evidence" value="ECO:0007669"/>
    <property type="project" value="TreeGrafter"/>
</dbReference>
<dbReference type="PROSITE" id="PS50151">
    <property type="entry name" value="UVR"/>
    <property type="match status" value="1"/>
</dbReference>
<dbReference type="InterPro" id="IPR001943">
    <property type="entry name" value="UVR_dom"/>
</dbReference>
<organism evidence="8 9">
    <name type="scientific">Paenibacillus lutimineralis</name>
    <dbReference type="NCBI Taxonomy" id="2707005"/>
    <lineage>
        <taxon>Bacteria</taxon>
        <taxon>Bacillati</taxon>
        <taxon>Bacillota</taxon>
        <taxon>Bacilli</taxon>
        <taxon>Bacillales</taxon>
        <taxon>Paenibacillaceae</taxon>
        <taxon>Paenibacillus</taxon>
    </lineage>
</organism>
<dbReference type="Pfam" id="PF02151">
    <property type="entry name" value="UVR"/>
    <property type="match status" value="1"/>
</dbReference>
<dbReference type="GO" id="GO:0004518">
    <property type="term" value="F:nuclease activity"/>
    <property type="evidence" value="ECO:0007669"/>
    <property type="project" value="UniProtKB-KW"/>
</dbReference>
<evidence type="ECO:0000256" key="2">
    <source>
        <dbReference type="ARBA" id="ARBA00022763"/>
    </source>
</evidence>
<keyword evidence="9" id="KW-1185">Reference proteome</keyword>